<proteinExistence type="predicted"/>
<dbReference type="Proteomes" id="UP000007646">
    <property type="component" value="Unassembled WGS sequence"/>
</dbReference>
<dbReference type="OMA" id="HYEDEGQ"/>
<dbReference type="InParanoid" id="G3SLV5"/>
<evidence type="ECO:0000313" key="1">
    <source>
        <dbReference type="Ensembl" id="ENSLAFP00000000436.4"/>
    </source>
</evidence>
<sequence length="141" mass="15942">AIKSGGDPAGSMGTLNRLQKLVWTKKASVQSRDEVKLTLTNLRDEDDTLISCMKLAKSQEKKVSTVSPKKEEEMEIRLDSISASLGRCSNSNRSEVEDMLSHYEDEGQMWNSWKSFPENPLWTCLDFQISQVGPWVNCPRC</sequence>
<evidence type="ECO:0000313" key="2">
    <source>
        <dbReference type="Proteomes" id="UP000007646"/>
    </source>
</evidence>
<organism evidence="1 2">
    <name type="scientific">Loxodonta africana</name>
    <name type="common">African elephant</name>
    <dbReference type="NCBI Taxonomy" id="9785"/>
    <lineage>
        <taxon>Eukaryota</taxon>
        <taxon>Metazoa</taxon>
        <taxon>Chordata</taxon>
        <taxon>Craniata</taxon>
        <taxon>Vertebrata</taxon>
        <taxon>Euteleostomi</taxon>
        <taxon>Mammalia</taxon>
        <taxon>Eutheria</taxon>
        <taxon>Afrotheria</taxon>
        <taxon>Proboscidea</taxon>
        <taxon>Elephantidae</taxon>
        <taxon>Loxodonta</taxon>
    </lineage>
</organism>
<protein>
    <submittedName>
        <fullName evidence="1">Uncharacterized protein</fullName>
    </submittedName>
</protein>
<keyword evidence="2" id="KW-1185">Reference proteome</keyword>
<dbReference type="AlphaFoldDB" id="G3SLV5"/>
<name>G3SLV5_LOXAF</name>
<dbReference type="eggNOG" id="KOG4384">
    <property type="taxonomic scope" value="Eukaryota"/>
</dbReference>
<reference evidence="1" key="2">
    <citation type="submission" date="2025-08" db="UniProtKB">
        <authorList>
            <consortium name="Ensembl"/>
        </authorList>
    </citation>
    <scope>IDENTIFICATION</scope>
    <source>
        <strain evidence="1">Isolate ISIS603380</strain>
    </source>
</reference>
<reference evidence="1" key="3">
    <citation type="submission" date="2025-09" db="UniProtKB">
        <authorList>
            <consortium name="Ensembl"/>
        </authorList>
    </citation>
    <scope>IDENTIFICATION</scope>
    <source>
        <strain evidence="1">Isolate ISIS603380</strain>
    </source>
</reference>
<reference evidence="1 2" key="1">
    <citation type="submission" date="2009-06" db="EMBL/GenBank/DDBJ databases">
        <title>The Genome Sequence of Loxodonta africana (African elephant).</title>
        <authorList>
            <person name="Di Palma F."/>
            <person name="Heiman D."/>
            <person name="Young S."/>
            <person name="Johnson J."/>
            <person name="Lander E.S."/>
            <person name="Lindblad-Toh K."/>
        </authorList>
    </citation>
    <scope>NUCLEOTIDE SEQUENCE [LARGE SCALE GENOMIC DNA]</scope>
    <source>
        <strain evidence="1 2">Isolate ISIS603380</strain>
    </source>
</reference>
<dbReference type="STRING" id="9785.ENSLAFP00000000436"/>
<dbReference type="HOGENOM" id="CLU_1911285_0_0_1"/>
<dbReference type="Ensembl" id="ENSLAFT00000000521.4">
    <property type="protein sequence ID" value="ENSLAFP00000000436.4"/>
    <property type="gene ID" value="ENSLAFG00000000522.4"/>
</dbReference>
<accession>G3SLV5</accession>